<dbReference type="PANTHER" id="PTHR43584:SF5">
    <property type="entry name" value="PROTEIN LICC"/>
    <property type="match status" value="1"/>
</dbReference>
<proteinExistence type="predicted"/>
<evidence type="ECO:0000256" key="1">
    <source>
        <dbReference type="ARBA" id="ARBA00022679"/>
    </source>
</evidence>
<dbReference type="Gene3D" id="3.90.550.10">
    <property type="entry name" value="Spore Coat Polysaccharide Biosynthesis Protein SpsA, Chain A"/>
    <property type="match status" value="1"/>
</dbReference>
<protein>
    <submittedName>
        <fullName evidence="4">Phosphocholine cytidylyltransferase family protein</fullName>
    </submittedName>
</protein>
<evidence type="ECO:0000313" key="5">
    <source>
        <dbReference type="Proteomes" id="UP001273768"/>
    </source>
</evidence>
<feature type="domain" description="MobA-like NTP transferase" evidence="3">
    <location>
        <begin position="3"/>
        <end position="125"/>
    </location>
</feature>
<accession>A0ABU3Z3E2</accession>
<dbReference type="Proteomes" id="UP001273768">
    <property type="component" value="Unassembled WGS sequence"/>
</dbReference>
<dbReference type="EMBL" id="JABFFQ010000005">
    <property type="protein sequence ID" value="MDV4343094.1"/>
    <property type="molecule type" value="Genomic_DNA"/>
</dbReference>
<keyword evidence="2 4" id="KW-0548">Nucleotidyltransferase</keyword>
<reference evidence="4 5" key="1">
    <citation type="submission" date="2020-05" db="EMBL/GenBank/DDBJ databases">
        <title>Isolation and characterization of methanoarchaea from a cold seep at offshore SW Taiwan.</title>
        <authorList>
            <person name="Chen Y.-W."/>
            <person name="Chen S.-C."/>
            <person name="Lai M.-C."/>
        </authorList>
    </citation>
    <scope>NUCLEOTIDE SEQUENCE [LARGE SCALE GENOMIC DNA]</scope>
    <source>
        <strain evidence="4 5">YWC-01</strain>
    </source>
</reference>
<keyword evidence="1" id="KW-0808">Transferase</keyword>
<keyword evidence="5" id="KW-1185">Reference proteome</keyword>
<name>A0ABU3Z3E2_9EURY</name>
<dbReference type="Pfam" id="PF12804">
    <property type="entry name" value="NTP_transf_3"/>
    <property type="match status" value="1"/>
</dbReference>
<dbReference type="GO" id="GO:0016779">
    <property type="term" value="F:nucleotidyltransferase activity"/>
    <property type="evidence" value="ECO:0007669"/>
    <property type="project" value="UniProtKB-KW"/>
</dbReference>
<evidence type="ECO:0000256" key="2">
    <source>
        <dbReference type="ARBA" id="ARBA00022695"/>
    </source>
</evidence>
<dbReference type="SUPFAM" id="SSF53448">
    <property type="entry name" value="Nucleotide-diphospho-sugar transferases"/>
    <property type="match status" value="1"/>
</dbReference>
<dbReference type="CDD" id="cd02523">
    <property type="entry name" value="PC_cytidylyltransferase"/>
    <property type="match status" value="1"/>
</dbReference>
<gene>
    <name evidence="4" type="ORF">HL657_07925</name>
</gene>
<comment type="caution">
    <text evidence="4">The sequence shown here is derived from an EMBL/GenBank/DDBJ whole genome shotgun (WGS) entry which is preliminary data.</text>
</comment>
<evidence type="ECO:0000313" key="4">
    <source>
        <dbReference type="EMBL" id="MDV4343094.1"/>
    </source>
</evidence>
<dbReference type="InterPro" id="IPR050065">
    <property type="entry name" value="GlmU-like"/>
</dbReference>
<dbReference type="InterPro" id="IPR025877">
    <property type="entry name" value="MobA-like_NTP_Trfase"/>
</dbReference>
<evidence type="ECO:0000259" key="3">
    <source>
        <dbReference type="Pfam" id="PF12804"/>
    </source>
</evidence>
<dbReference type="InterPro" id="IPR029044">
    <property type="entry name" value="Nucleotide-diphossugar_trans"/>
</dbReference>
<sequence length="249" mass="28271">MIGVILAAGLGRRLSRDIDLEKIGPKCLLTINDYMLLERMVADLVSFNVDTISIVAGYKASTLREVCTKLEEKYGVDLHLNYNNDYFSTNTAYSLHIGLENVYDDVVIFNGDVLYDYTILSNLLELDRTAISVDNKKALTEESFKLRVVNDQIEEIGKSLSIESATGEFIGISKITKRDLQEAKRLLKSLISENVNNYYDLIYQSLSKNRNLAYSFTNGLKWTEIDDIHDFTYAKSIADIADRTRGHLR</sequence>
<dbReference type="PANTHER" id="PTHR43584">
    <property type="entry name" value="NUCLEOTIDYL TRANSFERASE"/>
    <property type="match status" value="1"/>
</dbReference>
<organism evidence="4 5">
    <name type="scientific">Methanoculleus nereidis</name>
    <dbReference type="NCBI Taxonomy" id="2735141"/>
    <lineage>
        <taxon>Archaea</taxon>
        <taxon>Methanobacteriati</taxon>
        <taxon>Methanobacteriota</taxon>
        <taxon>Stenosarchaea group</taxon>
        <taxon>Methanomicrobia</taxon>
        <taxon>Methanomicrobiales</taxon>
        <taxon>Methanomicrobiaceae</taxon>
        <taxon>Methanoculleus</taxon>
    </lineage>
</organism>